<organism evidence="1 2">
    <name type="scientific">Latilactobacillus curvatus</name>
    <name type="common">Lactobacillus curvatus</name>
    <dbReference type="NCBI Taxonomy" id="28038"/>
    <lineage>
        <taxon>Bacteria</taxon>
        <taxon>Bacillati</taxon>
        <taxon>Bacillota</taxon>
        <taxon>Bacilli</taxon>
        <taxon>Lactobacillales</taxon>
        <taxon>Lactobacillaceae</taxon>
        <taxon>Latilactobacillus</taxon>
    </lineage>
</organism>
<evidence type="ECO:0000313" key="1">
    <source>
        <dbReference type="EMBL" id="ASN60377.1"/>
    </source>
</evidence>
<accession>A0A1X7QIH8</accession>
<dbReference type="RefSeq" id="WP_076800117.1">
    <property type="nucleotide sequence ID" value="NZ_CABIVZ010000007.1"/>
</dbReference>
<sequence length="137" mass="15897">MKRLTAILSLLVLCLLPFVSPYFFDKGMRFSSNHQKNPIRFEVCRHPKVHHAVDRDGSEQKLNAFNHRCERFFNQLTLAPEAFYAVAGFLGFTVFILLLEPLLALLMTLKKVPQPKKAQSHTPQKHQIAPYKWHLLD</sequence>
<gene>
    <name evidence="1" type="ORF">CG419_06850</name>
</gene>
<dbReference type="AlphaFoldDB" id="A0A1X7QIH8"/>
<dbReference type="EMBL" id="CP022474">
    <property type="protein sequence ID" value="ASN60377.1"/>
    <property type="molecule type" value="Genomic_DNA"/>
</dbReference>
<dbReference type="Proteomes" id="UP000199749">
    <property type="component" value="Chromosome"/>
</dbReference>
<protein>
    <submittedName>
        <fullName evidence="1">Uncharacterized protein</fullName>
    </submittedName>
</protein>
<name>A0A1X7QIH8_LATCU</name>
<reference evidence="1 2" key="1">
    <citation type="submission" date="2017-07" db="EMBL/GenBank/DDBJ databases">
        <title>Lactobacillus curvatus MRS6 whole genome.</title>
        <authorList>
            <person name="Jans C."/>
            <person name="Lagler S."/>
            <person name="Lacroix C."/>
            <person name="Meile L."/>
            <person name="Stevens M.J.A."/>
        </authorList>
    </citation>
    <scope>NUCLEOTIDE SEQUENCE [LARGE SCALE GENOMIC DNA]</scope>
    <source>
        <strain evidence="1 2">MRS6</strain>
    </source>
</reference>
<proteinExistence type="predicted"/>
<evidence type="ECO:0000313" key="2">
    <source>
        <dbReference type="Proteomes" id="UP000199749"/>
    </source>
</evidence>